<dbReference type="GO" id="GO:0005524">
    <property type="term" value="F:ATP binding"/>
    <property type="evidence" value="ECO:0007669"/>
    <property type="project" value="UniProtKB-UniRule"/>
</dbReference>
<evidence type="ECO:0000256" key="1">
    <source>
        <dbReference type="ARBA" id="ARBA00004141"/>
    </source>
</evidence>
<feature type="transmembrane region" description="Helical" evidence="17">
    <location>
        <begin position="1036"/>
        <end position="1056"/>
    </location>
</feature>
<feature type="transmembrane region" description="Helical" evidence="17">
    <location>
        <begin position="921"/>
        <end position="942"/>
    </location>
</feature>
<feature type="active site" description="4-aspartylphosphate intermediate" evidence="14">
    <location>
        <position position="401"/>
    </location>
</feature>
<keyword evidence="11 17" id="KW-1133">Transmembrane helix</keyword>
<dbReference type="Gene3D" id="3.40.1110.10">
    <property type="entry name" value="Calcium-transporting ATPase, cytoplasmic domain N"/>
    <property type="match status" value="1"/>
</dbReference>
<feature type="binding site" evidence="15">
    <location>
        <position position="403"/>
    </location>
    <ligand>
        <name>ATP</name>
        <dbReference type="ChEBI" id="CHEBI:30616"/>
    </ligand>
</feature>
<evidence type="ECO:0000256" key="4">
    <source>
        <dbReference type="ARBA" id="ARBA00022553"/>
    </source>
</evidence>
<feature type="binding site" evidence="15">
    <location>
        <position position="502"/>
    </location>
    <ligand>
        <name>ATP</name>
        <dbReference type="ChEBI" id="CHEBI:30616"/>
    </ligand>
</feature>
<feature type="transmembrane region" description="Helical" evidence="17">
    <location>
        <begin position="331"/>
        <end position="355"/>
    </location>
</feature>
<dbReference type="GO" id="GO:0000287">
    <property type="term" value="F:magnesium ion binding"/>
    <property type="evidence" value="ECO:0007669"/>
    <property type="project" value="UniProtKB-UniRule"/>
</dbReference>
<comment type="catalytic activity">
    <reaction evidence="13 17">
        <text>ATP + H2O + phospholipidSide 1 = ADP + phosphate + phospholipidSide 2.</text>
        <dbReference type="EC" id="7.6.2.1"/>
    </reaction>
</comment>
<feature type="transmembrane region" description="Helical" evidence="17">
    <location>
        <begin position="1011"/>
        <end position="1029"/>
    </location>
</feature>
<feature type="transmembrane region" description="Helical" evidence="17">
    <location>
        <begin position="59"/>
        <end position="76"/>
    </location>
</feature>
<dbReference type="SFLD" id="SFLDS00003">
    <property type="entry name" value="Haloacid_Dehalogenase"/>
    <property type="match status" value="1"/>
</dbReference>
<name>A0A814UZR5_9BILA</name>
<dbReference type="InterPro" id="IPR018303">
    <property type="entry name" value="ATPase_P-typ_P_site"/>
</dbReference>
<dbReference type="GO" id="GO:0045332">
    <property type="term" value="P:phospholipid translocation"/>
    <property type="evidence" value="ECO:0007669"/>
    <property type="project" value="TreeGrafter"/>
</dbReference>
<evidence type="ECO:0000256" key="2">
    <source>
        <dbReference type="ARBA" id="ARBA00004308"/>
    </source>
</evidence>
<feature type="domain" description="P-type ATPase N-terminal" evidence="20">
    <location>
        <begin position="19"/>
        <end position="85"/>
    </location>
</feature>
<feature type="binding site" evidence="16">
    <location>
        <position position="832"/>
    </location>
    <ligand>
        <name>Mg(2+)</name>
        <dbReference type="ChEBI" id="CHEBI:18420"/>
    </ligand>
</feature>
<dbReference type="InterPro" id="IPR032631">
    <property type="entry name" value="P-type_ATPase_N"/>
</dbReference>
<keyword evidence="7 15" id="KW-0547">Nucleotide-binding</keyword>
<dbReference type="Pfam" id="PF00122">
    <property type="entry name" value="E1-E2_ATPase"/>
    <property type="match status" value="1"/>
</dbReference>
<dbReference type="SFLD" id="SFLDG00002">
    <property type="entry name" value="C1.7:_P-type_atpase_like"/>
    <property type="match status" value="1"/>
</dbReference>
<dbReference type="Pfam" id="PF13246">
    <property type="entry name" value="Cation_ATPase"/>
    <property type="match status" value="1"/>
</dbReference>
<feature type="domain" description="P-type ATPase A" evidence="19">
    <location>
        <begin position="114"/>
        <end position="177"/>
    </location>
</feature>
<feature type="binding site" evidence="15">
    <location>
        <position position="402"/>
    </location>
    <ligand>
        <name>ATP</name>
        <dbReference type="ChEBI" id="CHEBI:30616"/>
    </ligand>
</feature>
<dbReference type="PRINTS" id="PR00119">
    <property type="entry name" value="CATATPASE"/>
</dbReference>
<dbReference type="GO" id="GO:0005886">
    <property type="term" value="C:plasma membrane"/>
    <property type="evidence" value="ECO:0007669"/>
    <property type="project" value="TreeGrafter"/>
</dbReference>
<keyword evidence="5 17" id="KW-0812">Transmembrane</keyword>
<dbReference type="InterPro" id="IPR023214">
    <property type="entry name" value="HAD_sf"/>
</dbReference>
<evidence type="ECO:0000313" key="22">
    <source>
        <dbReference type="EMBL" id="CAF1181377.1"/>
    </source>
</evidence>
<comment type="similarity">
    <text evidence="3 17">Belongs to the cation transport ATPase (P-type) (TC 3.A.3) family. Type IV subfamily.</text>
</comment>
<feature type="binding site" evidence="15">
    <location>
        <position position="680"/>
    </location>
    <ligand>
        <name>ATP</name>
        <dbReference type="ChEBI" id="CHEBI:30616"/>
    </ligand>
</feature>
<dbReference type="Gene3D" id="2.70.150.10">
    <property type="entry name" value="Calcium-transporting ATPase, cytoplasmic transduction domain A"/>
    <property type="match status" value="1"/>
</dbReference>
<evidence type="ECO:0000256" key="14">
    <source>
        <dbReference type="PIRSR" id="PIRSR606539-1"/>
    </source>
</evidence>
<evidence type="ECO:0000256" key="10">
    <source>
        <dbReference type="ARBA" id="ARBA00022967"/>
    </source>
</evidence>
<keyword evidence="9 16" id="KW-0460">Magnesium</keyword>
<dbReference type="SUPFAM" id="SSF81660">
    <property type="entry name" value="Metal cation-transporting ATPase, ATP-binding domain N"/>
    <property type="match status" value="1"/>
</dbReference>
<evidence type="ECO:0000256" key="7">
    <source>
        <dbReference type="ARBA" id="ARBA00022741"/>
    </source>
</evidence>
<dbReference type="InterPro" id="IPR036412">
    <property type="entry name" value="HAD-like_sf"/>
</dbReference>
<feature type="binding site" evidence="16">
    <location>
        <position position="403"/>
    </location>
    <ligand>
        <name>Mg(2+)</name>
        <dbReference type="ChEBI" id="CHEBI:18420"/>
    </ligand>
</feature>
<dbReference type="InterPro" id="IPR006539">
    <property type="entry name" value="P-type_ATPase_IV"/>
</dbReference>
<dbReference type="FunFam" id="3.40.50.1000:FF:000014">
    <property type="entry name" value="Phospholipid-transporting ATPase"/>
    <property type="match status" value="1"/>
</dbReference>
<keyword evidence="8 15" id="KW-0067">ATP-binding</keyword>
<feature type="coiled-coil region" evidence="18">
    <location>
        <begin position="620"/>
        <end position="647"/>
    </location>
</feature>
<feature type="binding site" evidence="15">
    <location>
        <position position="599"/>
    </location>
    <ligand>
        <name>ATP</name>
        <dbReference type="ChEBI" id="CHEBI:30616"/>
    </ligand>
</feature>
<gene>
    <name evidence="22" type="ORF">CJN711_LOCUS11035</name>
</gene>
<evidence type="ECO:0000259" key="19">
    <source>
        <dbReference type="Pfam" id="PF00122"/>
    </source>
</evidence>
<evidence type="ECO:0000256" key="8">
    <source>
        <dbReference type="ARBA" id="ARBA00022840"/>
    </source>
</evidence>
<evidence type="ECO:0000256" key="13">
    <source>
        <dbReference type="ARBA" id="ARBA00034036"/>
    </source>
</evidence>
<dbReference type="NCBIfam" id="TIGR01494">
    <property type="entry name" value="ATPase_P-type"/>
    <property type="match status" value="1"/>
</dbReference>
<keyword evidence="10 17" id="KW-1278">Translocase</keyword>
<dbReference type="InterPro" id="IPR059000">
    <property type="entry name" value="ATPase_P-type_domA"/>
</dbReference>
<dbReference type="Pfam" id="PF16212">
    <property type="entry name" value="PhoLip_ATPase_C"/>
    <property type="match status" value="1"/>
</dbReference>
<feature type="binding site" evidence="16">
    <location>
        <position position="401"/>
    </location>
    <ligand>
        <name>Mg(2+)</name>
        <dbReference type="ChEBI" id="CHEBI:18420"/>
    </ligand>
</feature>
<feature type="binding site" evidence="15">
    <location>
        <position position="401"/>
    </location>
    <ligand>
        <name>ATP</name>
        <dbReference type="ChEBI" id="CHEBI:30616"/>
    </ligand>
</feature>
<dbReference type="InterPro" id="IPR001757">
    <property type="entry name" value="P_typ_ATPase"/>
</dbReference>
<dbReference type="GO" id="GO:0140326">
    <property type="term" value="F:ATPase-coupled intramembrane lipid transporter activity"/>
    <property type="evidence" value="ECO:0007669"/>
    <property type="project" value="UniProtKB-EC"/>
</dbReference>
<evidence type="ECO:0000256" key="16">
    <source>
        <dbReference type="PIRSR" id="PIRSR606539-3"/>
    </source>
</evidence>
<dbReference type="PROSITE" id="PS00154">
    <property type="entry name" value="ATPASE_E1_E2"/>
    <property type="match status" value="1"/>
</dbReference>
<dbReference type="InterPro" id="IPR032630">
    <property type="entry name" value="P_typ_ATPase_c"/>
</dbReference>
<dbReference type="NCBIfam" id="TIGR01652">
    <property type="entry name" value="ATPase-Plipid"/>
    <property type="match status" value="1"/>
</dbReference>
<feature type="transmembrane region" description="Helical" evidence="17">
    <location>
        <begin position="82"/>
        <end position="101"/>
    </location>
</feature>
<organism evidence="22 23">
    <name type="scientific">Rotaria magnacalcarata</name>
    <dbReference type="NCBI Taxonomy" id="392030"/>
    <lineage>
        <taxon>Eukaryota</taxon>
        <taxon>Metazoa</taxon>
        <taxon>Spiralia</taxon>
        <taxon>Gnathifera</taxon>
        <taxon>Rotifera</taxon>
        <taxon>Eurotatoria</taxon>
        <taxon>Bdelloidea</taxon>
        <taxon>Philodinida</taxon>
        <taxon>Philodinidae</taxon>
        <taxon>Rotaria</taxon>
    </lineage>
</organism>
<feature type="binding site" evidence="15">
    <location>
        <position position="681"/>
    </location>
    <ligand>
        <name>ATP</name>
        <dbReference type="ChEBI" id="CHEBI:30616"/>
    </ligand>
</feature>
<evidence type="ECO:0000256" key="3">
    <source>
        <dbReference type="ARBA" id="ARBA00008109"/>
    </source>
</evidence>
<dbReference type="InterPro" id="IPR044492">
    <property type="entry name" value="P_typ_ATPase_HD_dom"/>
</dbReference>
<dbReference type="AlphaFoldDB" id="A0A814UZR5"/>
<dbReference type="SUPFAM" id="SSF81653">
    <property type="entry name" value="Calcium ATPase, transduction domain A"/>
    <property type="match status" value="1"/>
</dbReference>
<feature type="binding site" evidence="15">
    <location>
        <position position="835"/>
    </location>
    <ligand>
        <name>ATP</name>
        <dbReference type="ChEBI" id="CHEBI:30616"/>
    </ligand>
</feature>
<evidence type="ECO:0000256" key="11">
    <source>
        <dbReference type="ARBA" id="ARBA00022989"/>
    </source>
</evidence>
<feature type="domain" description="P-type ATPase C-terminal" evidence="21">
    <location>
        <begin position="858"/>
        <end position="1112"/>
    </location>
</feature>
<evidence type="ECO:0000259" key="21">
    <source>
        <dbReference type="Pfam" id="PF16212"/>
    </source>
</evidence>
<feature type="binding site" evidence="15">
    <location>
        <position position="806"/>
    </location>
    <ligand>
        <name>ATP</name>
        <dbReference type="ChEBI" id="CHEBI:30616"/>
    </ligand>
</feature>
<accession>A0A814UZR5</accession>
<evidence type="ECO:0000256" key="18">
    <source>
        <dbReference type="SAM" id="Coils"/>
    </source>
</evidence>
<feature type="binding site" evidence="16">
    <location>
        <position position="836"/>
    </location>
    <ligand>
        <name>Mg(2+)</name>
        <dbReference type="ChEBI" id="CHEBI:18420"/>
    </ligand>
</feature>
<evidence type="ECO:0000256" key="12">
    <source>
        <dbReference type="ARBA" id="ARBA00023136"/>
    </source>
</evidence>
<keyword evidence="12 17" id="KW-0472">Membrane</keyword>
<feature type="transmembrane region" description="Helical" evidence="17">
    <location>
        <begin position="280"/>
        <end position="304"/>
    </location>
</feature>
<reference evidence="22" key="1">
    <citation type="submission" date="2021-02" db="EMBL/GenBank/DDBJ databases">
        <authorList>
            <person name="Nowell W R."/>
        </authorList>
    </citation>
    <scope>NUCLEOTIDE SEQUENCE</scope>
</reference>
<dbReference type="InterPro" id="IPR023299">
    <property type="entry name" value="ATPase_P-typ_cyto_dom_N"/>
</dbReference>
<dbReference type="Gene3D" id="3.40.50.1000">
    <property type="entry name" value="HAD superfamily/HAD-like"/>
    <property type="match status" value="1"/>
</dbReference>
<feature type="transmembrane region" description="Helical" evidence="17">
    <location>
        <begin position="1083"/>
        <end position="1101"/>
    </location>
</feature>
<keyword evidence="4" id="KW-0597">Phosphoprotein</keyword>
<evidence type="ECO:0000256" key="9">
    <source>
        <dbReference type="ARBA" id="ARBA00022842"/>
    </source>
</evidence>
<dbReference type="PANTHER" id="PTHR24092:SF190">
    <property type="entry name" value="PHOSPHOLIPID-TRANSPORTING ATPASE"/>
    <property type="match status" value="1"/>
</dbReference>
<feature type="binding site" evidence="15">
    <location>
        <position position="836"/>
    </location>
    <ligand>
        <name>ATP</name>
        <dbReference type="ChEBI" id="CHEBI:30616"/>
    </ligand>
</feature>
<evidence type="ECO:0000256" key="17">
    <source>
        <dbReference type="RuleBase" id="RU362033"/>
    </source>
</evidence>
<feature type="binding site" evidence="15">
    <location>
        <position position="543"/>
    </location>
    <ligand>
        <name>ATP</name>
        <dbReference type="ChEBI" id="CHEBI:30616"/>
    </ligand>
</feature>
<comment type="subcellular location">
    <subcellularLocation>
        <location evidence="2">Endomembrane system</location>
    </subcellularLocation>
    <subcellularLocation>
        <location evidence="1 17">Membrane</location>
        <topology evidence="1 17">Multi-pass membrane protein</topology>
    </subcellularLocation>
</comment>
<dbReference type="SUPFAM" id="SSF56784">
    <property type="entry name" value="HAD-like"/>
    <property type="match status" value="1"/>
</dbReference>
<evidence type="ECO:0000259" key="20">
    <source>
        <dbReference type="Pfam" id="PF16209"/>
    </source>
</evidence>
<dbReference type="EMBL" id="CAJNOV010004613">
    <property type="protein sequence ID" value="CAF1181377.1"/>
    <property type="molecule type" value="Genomic_DNA"/>
</dbReference>
<dbReference type="SFLD" id="SFLDF00027">
    <property type="entry name" value="p-type_atpase"/>
    <property type="match status" value="1"/>
</dbReference>
<dbReference type="SUPFAM" id="SSF81665">
    <property type="entry name" value="Calcium ATPase, transmembrane domain M"/>
    <property type="match status" value="1"/>
</dbReference>
<dbReference type="InterPro" id="IPR023298">
    <property type="entry name" value="ATPase_P-typ_TM_dom_sf"/>
</dbReference>
<dbReference type="Proteomes" id="UP000663855">
    <property type="component" value="Unassembled WGS sequence"/>
</dbReference>
<dbReference type="CDD" id="cd02073">
    <property type="entry name" value="P-type_ATPase_APLT_Dnf-like"/>
    <property type="match status" value="1"/>
</dbReference>
<keyword evidence="18" id="KW-0175">Coiled coil</keyword>
<evidence type="ECO:0000256" key="5">
    <source>
        <dbReference type="ARBA" id="ARBA00022692"/>
    </source>
</evidence>
<proteinExistence type="inferred from homology"/>
<dbReference type="GO" id="GO:0007030">
    <property type="term" value="P:Golgi organization"/>
    <property type="evidence" value="ECO:0007669"/>
    <property type="project" value="TreeGrafter"/>
</dbReference>
<dbReference type="FunFam" id="3.40.1110.10:FF:000087">
    <property type="entry name" value="Phospholipid-transporting ATPase"/>
    <property type="match status" value="1"/>
</dbReference>
<comment type="caution">
    <text evidence="22">The sequence shown here is derived from an EMBL/GenBank/DDBJ whole genome shotgun (WGS) entry which is preliminary data.</text>
</comment>
<evidence type="ECO:0000256" key="6">
    <source>
        <dbReference type="ARBA" id="ARBA00022723"/>
    </source>
</evidence>
<feature type="binding site" evidence="15">
    <location>
        <position position="812"/>
    </location>
    <ligand>
        <name>ATP</name>
        <dbReference type="ChEBI" id="CHEBI:30616"/>
    </ligand>
</feature>
<evidence type="ECO:0000256" key="15">
    <source>
        <dbReference type="PIRSR" id="PIRSR606539-2"/>
    </source>
</evidence>
<comment type="cofactor">
    <cofactor evidence="16">
        <name>Mg(2+)</name>
        <dbReference type="ChEBI" id="CHEBI:18420"/>
    </cofactor>
</comment>
<dbReference type="GO" id="GO:0016887">
    <property type="term" value="F:ATP hydrolysis activity"/>
    <property type="evidence" value="ECO:0007669"/>
    <property type="project" value="InterPro"/>
</dbReference>
<dbReference type="Pfam" id="PF16209">
    <property type="entry name" value="PhoLip_ATPase_N"/>
    <property type="match status" value="1"/>
</dbReference>
<keyword evidence="6 16" id="KW-0479">Metal-binding</keyword>
<dbReference type="PANTHER" id="PTHR24092">
    <property type="entry name" value="PROBABLE PHOSPHOLIPID-TRANSPORTING ATPASE"/>
    <property type="match status" value="1"/>
</dbReference>
<dbReference type="InterPro" id="IPR008250">
    <property type="entry name" value="ATPase_P-typ_transduc_dom_A_sf"/>
</dbReference>
<dbReference type="GO" id="GO:0005802">
    <property type="term" value="C:trans-Golgi network"/>
    <property type="evidence" value="ECO:0007669"/>
    <property type="project" value="TreeGrafter"/>
</dbReference>
<feature type="binding site" evidence="15">
    <location>
        <position position="679"/>
    </location>
    <ligand>
        <name>ATP</name>
        <dbReference type="ChEBI" id="CHEBI:30616"/>
    </ligand>
</feature>
<evidence type="ECO:0000313" key="23">
    <source>
        <dbReference type="Proteomes" id="UP000663855"/>
    </source>
</evidence>
<feature type="transmembrane region" description="Helical" evidence="17">
    <location>
        <begin position="971"/>
        <end position="991"/>
    </location>
</feature>
<protein>
    <recommendedName>
        <fullName evidence="17">Phospholipid-transporting ATPase</fullName>
        <ecNumber evidence="17">7.6.2.1</ecNumber>
    </recommendedName>
</protein>
<sequence>MQRIFCCNRNKIATTNRTIKANDSIYNASNKFPKNIISTTKYNIITFLPKNLFEQFRRLANAFFLFLLILLFIPQISSLQPITTLLSLVFVLAVTAIKDAVDDIARYRSDRQLNNRRSDILIDKQLVRIYWREIKVGDIIRIHNNDFIPADMVLISTSEPSGLCLIETADLDGETNLKSREAIEATIDLQDDLENLSKFDAKIECEPPNNNFLRFEGTLTWNQQIYSLKNENFLLRGTRLRNTQWAFAIVCYAGRDTKLMQNSDKPKFKRTKIDLWLNKIILGIFVFLFLMCSIMAICCGFWEYNVGSKFRVYLSWDSFISLDLRTGALQMGALVFFSYIILLNTLVPISLYISIEFIRLLQSKWIDWDNNMYYEPNNVQAQARTASLNEELGQVEHIFSDKTGTLTQNIMTFKKCSIQGTLYGDIRNEHEYNKQTTDELKAIKFEEQDNNFVWYDKTLIDIIEKNEDKTVNHFFTLLALCHTVMTEEKNDKIIYQAQSPDENALVTAARMFGFAFLSRTQSSIKVRFRDKIETYDLLNILDFNNYRKRMSVIVRKHGHIILYCKGADSTVKERLDPSEKQIMAQTDDHLHQVASEGLRTLCLAWKELTEIDYQTWAKKLKRANTSMQNREEQIDELYEEIETNMRLLGMTAIEDKLQDGVPQCIERLTEAGIKIWMLTGDKIETAENIGFSCRLLTNDMIIKRIDVETKDDAIVALDKFRIELIEKIEQLSNIRIGDKNKRLTWNNLGIDEHKFNRNTDNQVNIQNFQGFSLIITGTALIHTLSDELKMKFLELSTMCKTVICCRVTPLQKSQVVDLVIKYDKIIALAIGDGANDVSMIQKAHIGVGISGQEGRQAVLASDYSIGQFKYLERLLLVHGRWSYIRISKFLRYFFYKNFAFTFCQFWFALYCGFSAQTIFDAFFVTCYNIFFTTCPVLVLGVLDQDISANHSINRPYLYIVGQKDKLFNRKVFVECAIHGLITSCVIFFFSYLCLLPSSQSSGITLSDSQSFGFMVATILVIVVNLENAIEMWYWTGIYIFILLGTIALHFLFHFIMYSTMLRVTFKINYPYVGIFQMTLKSGTFWFTLLLICTILLLPIIAREFFRIRFMPNDIDKARLIKKFDIYQKQVVTNRADQNLRQRTLSIRSTGSGYAFSQQKGWGPLITSGTLRTKSPANSHARQNHDD</sequence>
<feature type="binding site" evidence="15">
    <location>
        <position position="565"/>
    </location>
    <ligand>
        <name>ATP</name>
        <dbReference type="ChEBI" id="CHEBI:30616"/>
    </ligand>
</feature>
<dbReference type="FunFam" id="2.70.150.10:FF:000054">
    <property type="entry name" value="Phospholipid-transporting ATPase"/>
    <property type="match status" value="1"/>
</dbReference>
<feature type="transmembrane region" description="Helical" evidence="17">
    <location>
        <begin position="893"/>
        <end position="915"/>
    </location>
</feature>
<dbReference type="EC" id="7.6.2.1" evidence="17"/>